<dbReference type="Pfam" id="PF01943">
    <property type="entry name" value="Polysacc_synt"/>
    <property type="match status" value="1"/>
</dbReference>
<accession>A0A5C7F7S3</accession>
<name>A0A5C7F7S3_9BACI</name>
<sequence>MSQSFMKGALIITLASLISKLLGSLFRIPLQNIAGDEVFGIFSIVYPVYMAVLILSVAGIPLAVSKLISEARINGGENHIRDIHRTGSILACSFGISAFLVILLIAAPFASLLGGEFAEISLIVVSASLLIAPYMAVYRGYFQGFQEMGPTAFSQVLEQFVRVFFILLFAYILVQQGYSASVVAGGVMTGSIFGALASFIYLRRKFVTSPLRPEADRKYSFRDFKKWTKTILYLSLPICVGALAMALVNFIDSVTVPGQLGAGGAEDLDIAAQYGYYGRGLTLVQIVVVFAQALILPLIPLLSASLKEKDDEKTSLITEQALKFMHVAAWPAAIGLFVLTVPLNFVLFGDTQANEVLAVVHLSAAATSFAVLTTGILQGMNKQILSAGIVLGASLVKIVLNIILIRYFGLIGVAWSTFIVYILLSVWNLWVMKRTISFRLFGNREGRAVAAAVLMGVSLYIPLLWTAPETWGRSMALMFTVLLIAGGGILYGVFLLLLKAVSKEELKNIPVIGPKISRLYR</sequence>
<feature type="transmembrane region" description="Helical" evidence="6">
    <location>
        <begin position="359"/>
        <end position="377"/>
    </location>
</feature>
<keyword evidence="2" id="KW-1003">Cell membrane</keyword>
<dbReference type="GO" id="GO:0005886">
    <property type="term" value="C:plasma membrane"/>
    <property type="evidence" value="ECO:0007669"/>
    <property type="project" value="UniProtKB-SubCell"/>
</dbReference>
<feature type="transmembrane region" description="Helical" evidence="6">
    <location>
        <begin position="89"/>
        <end position="111"/>
    </location>
</feature>
<feature type="transmembrane region" description="Helical" evidence="6">
    <location>
        <begin position="180"/>
        <end position="202"/>
    </location>
</feature>
<protein>
    <submittedName>
        <fullName evidence="7">Polysaccharide biosynthesis protein</fullName>
    </submittedName>
</protein>
<dbReference type="CDD" id="cd13124">
    <property type="entry name" value="MATE_SpoVB_like"/>
    <property type="match status" value="1"/>
</dbReference>
<dbReference type="InterPro" id="IPR024923">
    <property type="entry name" value="PG_synth_SpoVB"/>
</dbReference>
<feature type="transmembrane region" description="Helical" evidence="6">
    <location>
        <begin position="231"/>
        <end position="251"/>
    </location>
</feature>
<dbReference type="RefSeq" id="WP_147803789.1">
    <property type="nucleotide sequence ID" value="NZ_CP144914.1"/>
</dbReference>
<keyword evidence="5 6" id="KW-0472">Membrane</keyword>
<reference evidence="7 8" key="1">
    <citation type="submission" date="2024-01" db="EMBL/GenBank/DDBJ databases">
        <title>Complete Genome Sequence of Alkalicoccus halolimnae BZ-SZ-XJ29T, a Moderately Halophilic Bacterium Isolated from a Salt Lake.</title>
        <authorList>
            <person name="Zhao B."/>
        </authorList>
    </citation>
    <scope>NUCLEOTIDE SEQUENCE [LARGE SCALE GENOMIC DNA]</scope>
    <source>
        <strain evidence="7 8">BZ-SZ-XJ29</strain>
    </source>
</reference>
<evidence type="ECO:0000256" key="3">
    <source>
        <dbReference type="ARBA" id="ARBA00022692"/>
    </source>
</evidence>
<dbReference type="InterPro" id="IPR050833">
    <property type="entry name" value="Poly_Biosynth_Transport"/>
</dbReference>
<evidence type="ECO:0000256" key="5">
    <source>
        <dbReference type="ARBA" id="ARBA00023136"/>
    </source>
</evidence>
<feature type="transmembrane region" description="Helical" evidence="6">
    <location>
        <begin position="410"/>
        <end position="427"/>
    </location>
</feature>
<comment type="subcellular location">
    <subcellularLocation>
        <location evidence="1">Cell membrane</location>
        <topology evidence="1">Multi-pass membrane protein</topology>
    </subcellularLocation>
</comment>
<evidence type="ECO:0000313" key="7">
    <source>
        <dbReference type="EMBL" id="WWD79548.1"/>
    </source>
</evidence>
<dbReference type="AlphaFoldDB" id="A0A5C7F7S3"/>
<gene>
    <name evidence="7" type="ORF">FTX54_014275</name>
</gene>
<organism evidence="7 8">
    <name type="scientific">Alkalicoccus halolimnae</name>
    <dbReference type="NCBI Taxonomy" id="1667239"/>
    <lineage>
        <taxon>Bacteria</taxon>
        <taxon>Bacillati</taxon>
        <taxon>Bacillota</taxon>
        <taxon>Bacilli</taxon>
        <taxon>Bacillales</taxon>
        <taxon>Bacillaceae</taxon>
        <taxon>Alkalicoccus</taxon>
    </lineage>
</organism>
<keyword evidence="3 6" id="KW-0812">Transmembrane</keyword>
<dbReference type="PANTHER" id="PTHR30250:SF29">
    <property type="entry name" value="POLYSACCHARIDE BIOSYNTHESIS PROTEIN C-TERMINAL DOMAIN-CONTAINING PROTEIN"/>
    <property type="match status" value="1"/>
</dbReference>
<keyword evidence="4 6" id="KW-1133">Transmembrane helix</keyword>
<evidence type="ECO:0000256" key="2">
    <source>
        <dbReference type="ARBA" id="ARBA00022475"/>
    </source>
</evidence>
<proteinExistence type="predicted"/>
<evidence type="ECO:0000256" key="6">
    <source>
        <dbReference type="SAM" id="Phobius"/>
    </source>
</evidence>
<feature type="transmembrane region" description="Helical" evidence="6">
    <location>
        <begin position="384"/>
        <end position="404"/>
    </location>
</feature>
<feature type="transmembrane region" description="Helical" evidence="6">
    <location>
        <begin position="39"/>
        <end position="68"/>
    </location>
</feature>
<dbReference type="OrthoDB" id="9775950at2"/>
<dbReference type="PANTHER" id="PTHR30250">
    <property type="entry name" value="PST FAMILY PREDICTED COLANIC ACID TRANSPORTER"/>
    <property type="match status" value="1"/>
</dbReference>
<evidence type="ECO:0000256" key="1">
    <source>
        <dbReference type="ARBA" id="ARBA00004651"/>
    </source>
</evidence>
<dbReference type="InterPro" id="IPR002797">
    <property type="entry name" value="Polysacc_synth"/>
</dbReference>
<feature type="transmembrane region" description="Helical" evidence="6">
    <location>
        <begin position="477"/>
        <end position="498"/>
    </location>
</feature>
<dbReference type="Proteomes" id="UP000321816">
    <property type="component" value="Chromosome"/>
</dbReference>
<evidence type="ECO:0000256" key="4">
    <source>
        <dbReference type="ARBA" id="ARBA00022989"/>
    </source>
</evidence>
<dbReference type="PIRSF" id="PIRSF038958">
    <property type="entry name" value="PG_synth_SpoVB"/>
    <property type="match status" value="1"/>
</dbReference>
<feature type="transmembrane region" description="Helical" evidence="6">
    <location>
        <begin position="156"/>
        <end position="174"/>
    </location>
</feature>
<feature type="transmembrane region" description="Helical" evidence="6">
    <location>
        <begin position="283"/>
        <end position="306"/>
    </location>
</feature>
<evidence type="ECO:0000313" key="8">
    <source>
        <dbReference type="Proteomes" id="UP000321816"/>
    </source>
</evidence>
<dbReference type="EMBL" id="CP144914">
    <property type="protein sequence ID" value="WWD79548.1"/>
    <property type="molecule type" value="Genomic_DNA"/>
</dbReference>
<feature type="transmembrane region" description="Helical" evidence="6">
    <location>
        <begin position="117"/>
        <end position="136"/>
    </location>
</feature>
<feature type="transmembrane region" description="Helical" evidence="6">
    <location>
        <begin position="448"/>
        <end position="465"/>
    </location>
</feature>
<feature type="transmembrane region" description="Helical" evidence="6">
    <location>
        <begin position="327"/>
        <end position="347"/>
    </location>
</feature>
<dbReference type="KEGG" id="ahal:FTX54_014275"/>
<keyword evidence="8" id="KW-1185">Reference proteome</keyword>